<name>A0ABN7K4Y9_9BACT</name>
<gene>
    <name evidence="3" type="ORF">LMG8286_00643</name>
</gene>
<feature type="transmembrane region" description="Helical" evidence="1">
    <location>
        <begin position="12"/>
        <end position="28"/>
    </location>
</feature>
<reference evidence="3 4" key="1">
    <citation type="submission" date="2020-11" db="EMBL/GenBank/DDBJ databases">
        <authorList>
            <person name="Peeters C."/>
        </authorList>
    </citation>
    <scope>NUCLEOTIDE SEQUENCE [LARGE SCALE GENOMIC DNA]</scope>
    <source>
        <strain evidence="3 4">LMG 8286</strain>
    </source>
</reference>
<feature type="domain" description="YhdP central" evidence="2">
    <location>
        <begin position="213"/>
        <end position="427"/>
    </location>
</feature>
<protein>
    <recommendedName>
        <fullName evidence="2">YhdP central domain-containing protein</fullName>
    </recommendedName>
</protein>
<evidence type="ECO:0000259" key="2">
    <source>
        <dbReference type="Pfam" id="PF13116"/>
    </source>
</evidence>
<comment type="caution">
    <text evidence="3">The sequence shown here is derived from an EMBL/GenBank/DDBJ whole genome shotgun (WGS) entry which is preliminary data.</text>
</comment>
<dbReference type="EMBL" id="CAJHOE010000001">
    <property type="protein sequence ID" value="CAD7286994.1"/>
    <property type="molecule type" value="Genomic_DNA"/>
</dbReference>
<organism evidence="3 4">
    <name type="scientific">Campylobacter suis</name>
    <dbReference type="NCBI Taxonomy" id="2790657"/>
    <lineage>
        <taxon>Bacteria</taxon>
        <taxon>Pseudomonadati</taxon>
        <taxon>Campylobacterota</taxon>
        <taxon>Epsilonproteobacteria</taxon>
        <taxon>Campylobacterales</taxon>
        <taxon>Campylobacteraceae</taxon>
        <taxon>Campylobacter</taxon>
    </lineage>
</organism>
<feature type="domain" description="YhdP central" evidence="2">
    <location>
        <begin position="541"/>
        <end position="821"/>
    </location>
</feature>
<keyword evidence="1" id="KW-0472">Membrane</keyword>
<keyword evidence="1" id="KW-0812">Transmembrane</keyword>
<keyword evidence="4" id="KW-1185">Reference proteome</keyword>
<evidence type="ECO:0000313" key="3">
    <source>
        <dbReference type="EMBL" id="CAD7286994.1"/>
    </source>
</evidence>
<accession>A0ABN7K4Y9</accession>
<dbReference type="Pfam" id="PF13116">
    <property type="entry name" value="YhdP"/>
    <property type="match status" value="2"/>
</dbReference>
<dbReference type="InterPro" id="IPR025263">
    <property type="entry name" value="YhdP_central"/>
</dbReference>
<proteinExistence type="predicted"/>
<keyword evidence="1" id="KW-1133">Transmembrane helix</keyword>
<evidence type="ECO:0000256" key="1">
    <source>
        <dbReference type="SAM" id="Phobius"/>
    </source>
</evidence>
<evidence type="ECO:0000313" key="4">
    <source>
        <dbReference type="Proteomes" id="UP000789359"/>
    </source>
</evidence>
<dbReference type="Proteomes" id="UP000789359">
    <property type="component" value="Unassembled WGS sequence"/>
</dbReference>
<sequence>MMVKIAINLLKILLVFVLSFIVILKIGIKIDSFELAGLKLEQLYIKLDKKIIFTAQNITLPKLKAQDTHTSGSEFYKLSQNAIWLDKIFQEISLTDVNIGDMSLQILYKDDTFFIDSPHITVDIKILEMIDKNTEKININNLNFKDFNLSIFGNASANLKDKKYAFSGKFKTHEIAGGIDLALIKDDLKYKIYDANATSLKNFMQEITKKTGLDKEVSSWIYGYIKAQNYHIKELNGRINIATAQPYLNELKGEAQAQNLQISLDKSLKDINVEDANITLENSRLDFSLNKPTYSGKKLDGSSLHIYELFDEKKAGIFINIKTNSIYDKSINDILKAYKISVPVEQKSGKTRANLDLNITFNDLNVVANGKFDVSDAKIDIADAPFSAKSANIELKNTDKLAIKAKDFGLNFFNSDASVDIDLLKSKGDISGRLKELSIGEILSLKDENLTAVLDYSGKNTLLTFANLGLELSFGSKNKINVTNKALIAHSALLSKLSINGFESINIQTSDFENFDIIAKEATFDLPFYKKDGKIYNIDTFNIDVKENLIKGNTKSGHLNFEIADEKEVKLGVNNLDVLIKASSDDDNSSLTDSLGDINANLQAKNSNIILEDFNRTLELKEYQVWAKQDFIKLGSNAYGGRINLSKNKDEITIEARDIDGKFVNQLFGSETFEGGKFKLKVTGTKEALKGEIRFYDTYFKDYIFYQQLLTFINSIPSLLSLKTPDFNQKGFSAKNGKILLEKNGDILKFIAIEIHGTSADILGAGTINLKTKDIDVDLQIEFLKDASSIIENIPIVNQILLGKERKLSTLIKLRGTTEKPEYSSQVLTDTLLAPFKIIRNILQAPFLIFE</sequence>